<dbReference type="STRING" id="1479485.DA73_0200095"/>
<gene>
    <name evidence="2" type="ORF">DA73_0200095</name>
</gene>
<proteinExistence type="predicted"/>
<dbReference type="Gene3D" id="3.40.1440.10">
    <property type="entry name" value="GIY-YIG endonuclease"/>
    <property type="match status" value="1"/>
</dbReference>
<dbReference type="InterPro" id="IPR035901">
    <property type="entry name" value="GIY-YIG_endonuc_sf"/>
</dbReference>
<evidence type="ECO:0000313" key="2">
    <source>
        <dbReference type="EMBL" id="KIE13847.1"/>
    </source>
</evidence>
<dbReference type="PROSITE" id="PS50164">
    <property type="entry name" value="GIY_YIG"/>
    <property type="match status" value="1"/>
</dbReference>
<dbReference type="SMART" id="SM00465">
    <property type="entry name" value="GIYc"/>
    <property type="match status" value="1"/>
</dbReference>
<organism evidence="2">
    <name type="scientific">Tolypothrix bouteillei VB521301</name>
    <dbReference type="NCBI Taxonomy" id="1479485"/>
    <lineage>
        <taxon>Bacteria</taxon>
        <taxon>Bacillati</taxon>
        <taxon>Cyanobacteriota</taxon>
        <taxon>Cyanophyceae</taxon>
        <taxon>Nostocales</taxon>
        <taxon>Tolypothrichaceae</taxon>
        <taxon>Tolypothrix</taxon>
    </lineage>
</organism>
<protein>
    <recommendedName>
        <fullName evidence="1">GIY-YIG domain-containing protein</fullName>
    </recommendedName>
</protein>
<dbReference type="SUPFAM" id="SSF82771">
    <property type="entry name" value="GIY-YIG endonuclease"/>
    <property type="match status" value="1"/>
</dbReference>
<accession>A0A0C1NG37</accession>
<name>A0A0C1NG37_9CYAN</name>
<reference evidence="2" key="1">
    <citation type="journal article" date="2015" name="Genome Announc.">
        <title>Draft Genome Sequence of Tolypothrix boutellei Strain VB521301.</title>
        <authorList>
            <person name="Chandrababunaidu M.M."/>
            <person name="Singh D."/>
            <person name="Sen D."/>
            <person name="Bhan S."/>
            <person name="Das S."/>
            <person name="Gupta A."/>
            <person name="Adhikary S.P."/>
            <person name="Tripathy S."/>
        </authorList>
    </citation>
    <scope>NUCLEOTIDE SEQUENCE</scope>
    <source>
        <strain evidence="2">VB521301</strain>
    </source>
</reference>
<evidence type="ECO:0000259" key="1">
    <source>
        <dbReference type="PROSITE" id="PS50164"/>
    </source>
</evidence>
<dbReference type="EMBL" id="JHEG02000001">
    <property type="protein sequence ID" value="KIE13847.1"/>
    <property type="molecule type" value="Genomic_DNA"/>
</dbReference>
<comment type="caution">
    <text evidence="2">The sequence shown here is derived from an EMBL/GenBank/DDBJ whole genome shotgun (WGS) entry which is preliminary data.</text>
</comment>
<dbReference type="InterPro" id="IPR000305">
    <property type="entry name" value="GIY-YIG_endonuc"/>
</dbReference>
<dbReference type="CDD" id="cd00719">
    <property type="entry name" value="GIY-YIG_SF"/>
    <property type="match status" value="1"/>
</dbReference>
<dbReference type="RefSeq" id="WP_038096069.1">
    <property type="nucleotide sequence ID" value="NZ_JHEG04000001.1"/>
</dbReference>
<feature type="domain" description="GIY-YIG" evidence="1">
    <location>
        <begin position="19"/>
        <end position="95"/>
    </location>
</feature>
<dbReference type="AlphaFoldDB" id="A0A0C1NG37"/>
<sequence>MEWTNWPNVRFEERHLLPSYSGIYAIADANQYVWYVGQAANLKNRWAGRTHHRYPQLIRSNRKLCHKIYWKQVPVNCLDEQERYYVNLFQPELNGCKVKKYLPKQPQVEREIKRLLKVLNKPTSLFPIVRSIVAGKYEDNEGKHCIIILININDHEILENSMRKRYANEIKKAWTHNTDYCGKNEQVYSPAWIATYNWNSYKFEFLIVDWELFNYLENNPEANLHYTGVAELLGIQVKALTDLNIFDKFSLEEASSYLDFEGKRPLRSVAYINYRKNLLKCLVEEPERSL</sequence>